<evidence type="ECO:0000313" key="2">
    <source>
        <dbReference type="Proteomes" id="UP001148629"/>
    </source>
</evidence>
<organism evidence="1 2">
    <name type="scientific">Fusarium decemcellulare</name>
    <dbReference type="NCBI Taxonomy" id="57161"/>
    <lineage>
        <taxon>Eukaryota</taxon>
        <taxon>Fungi</taxon>
        <taxon>Dikarya</taxon>
        <taxon>Ascomycota</taxon>
        <taxon>Pezizomycotina</taxon>
        <taxon>Sordariomycetes</taxon>
        <taxon>Hypocreomycetidae</taxon>
        <taxon>Hypocreales</taxon>
        <taxon>Nectriaceae</taxon>
        <taxon>Fusarium</taxon>
        <taxon>Fusarium decemcellulare species complex</taxon>
    </lineage>
</organism>
<proteinExistence type="predicted"/>
<evidence type="ECO:0000313" key="1">
    <source>
        <dbReference type="EMBL" id="KAJ3532880.1"/>
    </source>
</evidence>
<comment type="caution">
    <text evidence="1">The sequence shown here is derived from an EMBL/GenBank/DDBJ whole genome shotgun (WGS) entry which is preliminary data.</text>
</comment>
<name>A0ACC1S699_9HYPO</name>
<gene>
    <name evidence="1" type="ORF">NM208_g8239</name>
</gene>
<reference evidence="1" key="1">
    <citation type="submission" date="2022-08" db="EMBL/GenBank/DDBJ databases">
        <title>Genome Sequence of Fusarium decemcellulare.</title>
        <authorList>
            <person name="Buettner E."/>
        </authorList>
    </citation>
    <scope>NUCLEOTIDE SEQUENCE</scope>
    <source>
        <strain evidence="1">Babe19</strain>
    </source>
</reference>
<accession>A0ACC1S699</accession>
<keyword evidence="2" id="KW-1185">Reference proteome</keyword>
<dbReference type="EMBL" id="JANRMS010000918">
    <property type="protein sequence ID" value="KAJ3532880.1"/>
    <property type="molecule type" value="Genomic_DNA"/>
</dbReference>
<sequence length="1094" mass="123017">MSFGFSVGDFIAVSKLVIEVRKRFVDAPSQLDNISNELRGFSIVMADLDILLSECELAPEQQANLKSIIDDSHTLLTDLQGKVDQYRDVRASSTSPIRRVKIAWARLKLEPDEIQEVRNQISSKISHLNALIGQLTSQICARVQRDVQCLIERSNKQERHEIYQWISTVDHGSQQRRFFGERFAETGQWLLSSDKFQKWLNTKGEVLFCPGLPGAGKTTLTSVVIDHLLESKEEAGIAYHYCDFRLQDQEHAYQILSSILKQLARCLDSMPESLMSLFDKHKKHDTRPKFDEISSTVQSVASLHQRVFIMIDGLDECPTPGDSREVMEQLFRLQELNGANIFATSRFIPDTTNQFEGSSILEIRASKDDVRKYLNLIKDIKGALKSLPAGSSAYGEIYENIMERIERQCPDQGELAKDVLGWITLAKRPITVAELREAIAVEDGESKLDPDNFIDIDDMVSDCAGLVTVDQQSGTVSLIHYTTQEYLERTRARWFPDAPAKIATSCINYLLFPVFDVEFREVEWQRPWDSEGFAFFNYAKKYGVLHACLAIPESNLVGRFFSSSSRMPGNCLLMQTKNRGAQEEEATAHWLLERGVNIHTRDEERRTPLHYATMNGWRQCVEVLLRRGAKLTGDVENMTPFHYTVGDNAEDMAQTFLDSGIPVDTPVKRVIWVPSSHQDRMLFDLMDDVQISEGKACAGEGLTALHLATLKGNLRMARFFLHNGANPNFASDHGETPLHLTLRRDLHGAEWPENVDFWNHPDSRIEVSLGLAGWDDEGEREYCSISAWIEDERSTTVSLLLERPEIDVNAQDIFGTSPLHVASRDTEYSKSMIQKLLKKGAIISSGNTKGETPLHLACREGNMDSVTTLLAHGASPMDVDVSGLNALHHAAHSGCWEKIEEVLKHVPVVLFEPFLKSKDKHGRHVLHHLLGSTCNFMVDTAILGYFLARSVCINDLDDAGMSPVAIYLRSVTLGGYADDPNLLRLMFESGADPSFETRDGLGLVHLVSRSGRISLSVLELLASWGVNLGAEDRQGRTALHHCAINGTLTDDVLHFLCHMVGLSNELRDIEGRTPLEYAVDMYQKDHDLWVNHAR</sequence>
<dbReference type="Proteomes" id="UP001148629">
    <property type="component" value="Unassembled WGS sequence"/>
</dbReference>
<protein>
    <submittedName>
        <fullName evidence="1">Uncharacterized protein</fullName>
    </submittedName>
</protein>